<evidence type="ECO:0000313" key="2">
    <source>
        <dbReference type="EMBL" id="KAG0571795.1"/>
    </source>
</evidence>
<protein>
    <recommendedName>
        <fullName evidence="1">DUF4218 domain-containing protein</fullName>
    </recommendedName>
</protein>
<evidence type="ECO:0000259" key="1">
    <source>
        <dbReference type="Pfam" id="PF13960"/>
    </source>
</evidence>
<dbReference type="Pfam" id="PF13960">
    <property type="entry name" value="DUF4218"/>
    <property type="match status" value="1"/>
</dbReference>
<keyword evidence="3" id="KW-1185">Reference proteome</keyword>
<evidence type="ECO:0000313" key="3">
    <source>
        <dbReference type="Proteomes" id="UP000822688"/>
    </source>
</evidence>
<dbReference type="Proteomes" id="UP000822688">
    <property type="component" value="Chromosome V"/>
</dbReference>
<feature type="domain" description="DUF4218" evidence="1">
    <location>
        <begin position="2"/>
        <end position="80"/>
    </location>
</feature>
<accession>A0A8T0HLW1</accession>
<organism evidence="2 3">
    <name type="scientific">Ceratodon purpureus</name>
    <name type="common">Fire moss</name>
    <name type="synonym">Dicranum purpureum</name>
    <dbReference type="NCBI Taxonomy" id="3225"/>
    <lineage>
        <taxon>Eukaryota</taxon>
        <taxon>Viridiplantae</taxon>
        <taxon>Streptophyta</taxon>
        <taxon>Embryophyta</taxon>
        <taxon>Bryophyta</taxon>
        <taxon>Bryophytina</taxon>
        <taxon>Bryopsida</taxon>
        <taxon>Dicranidae</taxon>
        <taxon>Pseudoditrichales</taxon>
        <taxon>Ditrichaceae</taxon>
        <taxon>Ceratodon</taxon>
    </lineage>
</organism>
<gene>
    <name evidence="2" type="ORF">KC19_VG043200</name>
</gene>
<name>A0A8T0HLW1_CERPU</name>
<dbReference type="InterPro" id="IPR025452">
    <property type="entry name" value="DUF4218"/>
</dbReference>
<dbReference type="AlphaFoldDB" id="A0A8T0HLW1"/>
<comment type="caution">
    <text evidence="2">The sequence shown here is derived from an EMBL/GenBank/DDBJ whole genome shotgun (WGS) entry which is preliminary data.</text>
</comment>
<sequence>MALLEIHFPLAFWNVMPHLVLHLPRELYWCGPVHDRWMYCAERYIGHLKSLVRNKARPEGSIAMGYIMEEALGFVTEHFRLYPVRARVIWEMEDDERESGEVLEDKGLKRRWPEEELIQLHEHIINHSIITESLYREYLVELDSSDVRARRTFPKFHQWLEDRVLAMLAADVSVNVSVVTMSCMPNPSIQHYASMYAYGQHSRVDDESGRSHVHLIRVWHVLLTKHVDHHGQIETPLKPRSNTSALSKTYSWWSMAIFITTS</sequence>
<dbReference type="PANTHER" id="PTHR48258">
    <property type="entry name" value="DUF4218 DOMAIN-CONTAINING PROTEIN-RELATED"/>
    <property type="match status" value="1"/>
</dbReference>
<dbReference type="EMBL" id="CM026426">
    <property type="protein sequence ID" value="KAG0571795.1"/>
    <property type="molecule type" value="Genomic_DNA"/>
</dbReference>
<dbReference type="PANTHER" id="PTHR48258:SF3">
    <property type="entry name" value="FK506-BINDING PROTEIN 4-LIKE ISOFORM X1"/>
    <property type="match status" value="1"/>
</dbReference>
<proteinExistence type="predicted"/>
<reference evidence="2" key="1">
    <citation type="submission" date="2020-06" db="EMBL/GenBank/DDBJ databases">
        <title>WGS assembly of Ceratodon purpureus strain R40.</title>
        <authorList>
            <person name="Carey S.B."/>
            <person name="Jenkins J."/>
            <person name="Shu S."/>
            <person name="Lovell J.T."/>
            <person name="Sreedasyam A."/>
            <person name="Maumus F."/>
            <person name="Tiley G.P."/>
            <person name="Fernandez-Pozo N."/>
            <person name="Barry K."/>
            <person name="Chen C."/>
            <person name="Wang M."/>
            <person name="Lipzen A."/>
            <person name="Daum C."/>
            <person name="Saski C.A."/>
            <person name="Payton A.C."/>
            <person name="Mcbreen J.C."/>
            <person name="Conrad R.E."/>
            <person name="Kollar L.M."/>
            <person name="Olsson S."/>
            <person name="Huttunen S."/>
            <person name="Landis J.B."/>
            <person name="Wickett N.J."/>
            <person name="Johnson M.G."/>
            <person name="Rensing S.A."/>
            <person name="Grimwood J."/>
            <person name="Schmutz J."/>
            <person name="Mcdaniel S.F."/>
        </authorList>
    </citation>
    <scope>NUCLEOTIDE SEQUENCE</scope>
    <source>
        <strain evidence="2">R40</strain>
    </source>
</reference>